<dbReference type="Pfam" id="PF11220">
    <property type="entry name" value="DUF3015"/>
    <property type="match status" value="1"/>
</dbReference>
<dbReference type="PATRIC" id="fig|693.5.peg.341"/>
<evidence type="ECO:0000313" key="3">
    <source>
        <dbReference type="Proteomes" id="UP000037515"/>
    </source>
</evidence>
<dbReference type="Proteomes" id="UP000037515">
    <property type="component" value="Unassembled WGS sequence"/>
</dbReference>
<sequence>MHKLTLVSIIASTLFTTQAMAEEKKPINPWTQCGIGAMIFQETAPAAAISNVIWDLGTTAVSSKVSSEYTCEGSEVKTAQFIQDNYNKVLEETSQGSGEHLTAMLEMLELEASTHEQVIASVRNEMADKLASNQATPEVYYHALMASL</sequence>
<reference evidence="3" key="1">
    <citation type="submission" date="2015-08" db="EMBL/GenBank/DDBJ databases">
        <title>Vibrio galatheae sp. nov., a novel member of the Vibrionaceae family isolated from the Solomon Islands.</title>
        <authorList>
            <person name="Giubergia S."/>
            <person name="Machado H."/>
            <person name="Mateiu R.V."/>
            <person name="Gram L."/>
        </authorList>
    </citation>
    <scope>NUCLEOTIDE SEQUENCE [LARGE SCALE GENOMIC DNA]</scope>
    <source>
        <strain evidence="3">DSM 19584</strain>
    </source>
</reference>
<accession>A0A0M0HTY7</accession>
<dbReference type="InterPro" id="IPR021383">
    <property type="entry name" value="DUF3015"/>
</dbReference>
<dbReference type="RefSeq" id="WP_053394044.1">
    <property type="nucleotide sequence ID" value="NZ_LHPJ01000001.1"/>
</dbReference>
<evidence type="ECO:0000256" key="1">
    <source>
        <dbReference type="SAM" id="SignalP"/>
    </source>
</evidence>
<dbReference type="EMBL" id="LHPJ01000001">
    <property type="protein sequence ID" value="KOO05530.1"/>
    <property type="molecule type" value="Genomic_DNA"/>
</dbReference>
<name>A0A0M0HTY7_VIBNE</name>
<protein>
    <recommendedName>
        <fullName evidence="4">DUF3015 domain-containing protein</fullName>
    </recommendedName>
</protein>
<keyword evidence="1" id="KW-0732">Signal</keyword>
<feature type="signal peptide" evidence="1">
    <location>
        <begin position="1"/>
        <end position="21"/>
    </location>
</feature>
<feature type="chain" id="PRO_5005600269" description="DUF3015 domain-containing protein" evidence="1">
    <location>
        <begin position="22"/>
        <end position="148"/>
    </location>
</feature>
<evidence type="ECO:0000313" key="2">
    <source>
        <dbReference type="EMBL" id="KOO05530.1"/>
    </source>
</evidence>
<dbReference type="AlphaFoldDB" id="A0A0M0HTY7"/>
<organism evidence="2 3">
    <name type="scientific">Vibrio nereis</name>
    <dbReference type="NCBI Taxonomy" id="693"/>
    <lineage>
        <taxon>Bacteria</taxon>
        <taxon>Pseudomonadati</taxon>
        <taxon>Pseudomonadota</taxon>
        <taxon>Gammaproteobacteria</taxon>
        <taxon>Vibrionales</taxon>
        <taxon>Vibrionaceae</taxon>
        <taxon>Vibrio</taxon>
    </lineage>
</organism>
<gene>
    <name evidence="2" type="ORF">AKJ17_01695</name>
</gene>
<proteinExistence type="predicted"/>
<comment type="caution">
    <text evidence="2">The sequence shown here is derived from an EMBL/GenBank/DDBJ whole genome shotgun (WGS) entry which is preliminary data.</text>
</comment>
<keyword evidence="3" id="KW-1185">Reference proteome</keyword>
<dbReference type="OrthoDB" id="6088473at2"/>
<dbReference type="STRING" id="693.AKJ17_01695"/>
<evidence type="ECO:0008006" key="4">
    <source>
        <dbReference type="Google" id="ProtNLM"/>
    </source>
</evidence>